<dbReference type="GO" id="GO:0004252">
    <property type="term" value="F:serine-type endopeptidase activity"/>
    <property type="evidence" value="ECO:0007669"/>
    <property type="project" value="UniProtKB-UniRule"/>
</dbReference>
<dbReference type="PANTHER" id="PTHR43806">
    <property type="entry name" value="PEPTIDASE S8"/>
    <property type="match status" value="1"/>
</dbReference>
<gene>
    <name evidence="10" type="ORF">RCL2_000526600</name>
    <name evidence="9" type="ORF">RclHR1_10940005</name>
</gene>
<reference evidence="10" key="2">
    <citation type="submission" date="2019-10" db="EMBL/GenBank/DDBJ databases">
        <title>Conservation and host-specific expression of non-tandemly repeated heterogenous ribosome RNA gene in arbuscular mycorrhizal fungi.</title>
        <authorList>
            <person name="Maeda T."/>
            <person name="Kobayashi Y."/>
            <person name="Nakagawa T."/>
            <person name="Ezawa T."/>
            <person name="Yamaguchi K."/>
            <person name="Bino T."/>
            <person name="Nishimoto Y."/>
            <person name="Shigenobu S."/>
            <person name="Kawaguchi M."/>
        </authorList>
    </citation>
    <scope>NUCLEOTIDE SEQUENCE</scope>
    <source>
        <strain evidence="10">HR1</strain>
    </source>
</reference>
<dbReference type="PRINTS" id="PR00723">
    <property type="entry name" value="SUBTILISIN"/>
</dbReference>
<evidence type="ECO:0000313" key="9">
    <source>
        <dbReference type="EMBL" id="GBB84325.1"/>
    </source>
</evidence>
<dbReference type="InterPro" id="IPR034193">
    <property type="entry name" value="PCSK9_ProteinaseK-like"/>
</dbReference>
<organism evidence="9 11">
    <name type="scientific">Rhizophagus clarus</name>
    <dbReference type="NCBI Taxonomy" id="94130"/>
    <lineage>
        <taxon>Eukaryota</taxon>
        <taxon>Fungi</taxon>
        <taxon>Fungi incertae sedis</taxon>
        <taxon>Mucoromycota</taxon>
        <taxon>Glomeromycotina</taxon>
        <taxon>Glomeromycetes</taxon>
        <taxon>Glomerales</taxon>
        <taxon>Glomeraceae</taxon>
        <taxon>Rhizophagus</taxon>
    </lineage>
</organism>
<dbReference type="PROSITE" id="PS00138">
    <property type="entry name" value="SUBTILASE_SER"/>
    <property type="match status" value="1"/>
</dbReference>
<keyword evidence="4 5" id="KW-0720">Serine protease</keyword>
<dbReference type="GO" id="GO:0006508">
    <property type="term" value="P:proteolysis"/>
    <property type="evidence" value="ECO:0007669"/>
    <property type="project" value="UniProtKB-KW"/>
</dbReference>
<sequence>MILPRHLILLLLILPTLLLSESAINCPNVPKQEIDSNLQQYVVFLKPPNLLGAIGNLVEHVLLLVICLGREIIPLKPGVGLFGNGPIDLNVIVDLSIAGTGFSIYTGFFNPDFVENVLKKRSDIDIIEPIIPTKADSVIPPYYINLKKRTTQTSAPYNLDRIDQKTFPLDGKYSYPTNAGSGSNVFVVDTGIDISNVEFEGRASFGGTFCGNCSSTDDHGHGTNVAGIIGGKRFGVAKKTKLIAIKVLNQNGQGTSATLVAGLSYVISKHKNSSNKNTIVNLSISAPSSQAINKIVTDAINAGIHVVVSAGDAGQDACNFSPSSVSGVIAVGSTEKSSNTVSSFSNTGNCVTLYAPGRDIIAAGAGQSNALSQASGTSQSCPHAAGTVALIISKSGNKSPSSMKSSLVSLATKGILNKNPNVFLRVPAP</sequence>
<evidence type="ECO:0000256" key="4">
    <source>
        <dbReference type="ARBA" id="ARBA00022825"/>
    </source>
</evidence>
<feature type="signal peptide" evidence="7">
    <location>
        <begin position="1"/>
        <end position="20"/>
    </location>
</feature>
<evidence type="ECO:0000313" key="11">
    <source>
        <dbReference type="Proteomes" id="UP000247702"/>
    </source>
</evidence>
<evidence type="ECO:0000256" key="3">
    <source>
        <dbReference type="ARBA" id="ARBA00022801"/>
    </source>
</evidence>
<evidence type="ECO:0000256" key="7">
    <source>
        <dbReference type="SAM" id="SignalP"/>
    </source>
</evidence>
<dbReference type="STRING" id="94130.A0A2Z6Q4G8"/>
<keyword evidence="3 5" id="KW-0378">Hydrolase</keyword>
<feature type="chain" id="PRO_5033340378" evidence="7">
    <location>
        <begin position="21"/>
        <end position="429"/>
    </location>
</feature>
<reference evidence="9 11" key="1">
    <citation type="submission" date="2017-11" db="EMBL/GenBank/DDBJ databases">
        <title>The genome of Rhizophagus clarus HR1 reveals common genetic basis of auxotrophy among arbuscular mycorrhizal fungi.</title>
        <authorList>
            <person name="Kobayashi Y."/>
        </authorList>
    </citation>
    <scope>NUCLEOTIDE SEQUENCE [LARGE SCALE GENOMIC DNA]</scope>
    <source>
        <strain evidence="9 11">HR1</strain>
    </source>
</reference>
<feature type="active site" description="Charge relay system" evidence="5">
    <location>
        <position position="221"/>
    </location>
</feature>
<feature type="domain" description="Peptidase S8/S53" evidence="8">
    <location>
        <begin position="180"/>
        <end position="414"/>
    </location>
</feature>
<protein>
    <submittedName>
        <fullName evidence="10">Peptidase S8/S53 domain-containing protein</fullName>
    </submittedName>
</protein>
<evidence type="ECO:0000256" key="5">
    <source>
        <dbReference type="PROSITE-ProRule" id="PRU01240"/>
    </source>
</evidence>
<dbReference type="InterPro" id="IPR015500">
    <property type="entry name" value="Peptidase_S8_subtilisin-rel"/>
</dbReference>
<dbReference type="PROSITE" id="PS00136">
    <property type="entry name" value="SUBTILASE_ASP"/>
    <property type="match status" value="1"/>
</dbReference>
<name>A0A2Z6Q4G8_9GLOM</name>
<dbReference type="InterPro" id="IPR022398">
    <property type="entry name" value="Peptidase_S8_His-AS"/>
</dbReference>
<dbReference type="GO" id="GO:0005615">
    <property type="term" value="C:extracellular space"/>
    <property type="evidence" value="ECO:0007669"/>
    <property type="project" value="TreeGrafter"/>
</dbReference>
<comment type="similarity">
    <text evidence="1 5 6">Belongs to the peptidase S8 family.</text>
</comment>
<dbReference type="InterPro" id="IPR050131">
    <property type="entry name" value="Peptidase_S8_subtilisin-like"/>
</dbReference>
<dbReference type="PROSITE" id="PS00137">
    <property type="entry name" value="SUBTILASE_HIS"/>
    <property type="match status" value="1"/>
</dbReference>
<evidence type="ECO:0000256" key="1">
    <source>
        <dbReference type="ARBA" id="ARBA00011073"/>
    </source>
</evidence>
<evidence type="ECO:0000256" key="2">
    <source>
        <dbReference type="ARBA" id="ARBA00022670"/>
    </source>
</evidence>
<dbReference type="InterPro" id="IPR023828">
    <property type="entry name" value="Peptidase_S8_Ser-AS"/>
</dbReference>
<dbReference type="Pfam" id="PF00082">
    <property type="entry name" value="Peptidase_S8"/>
    <property type="match status" value="1"/>
</dbReference>
<dbReference type="AlphaFoldDB" id="A0A2Z6Q4G8"/>
<dbReference type="FunFam" id="3.40.50.200:FF:000016">
    <property type="entry name" value="Proprotein convertase subtilisin/kexin type 9"/>
    <property type="match status" value="1"/>
</dbReference>
<dbReference type="InterPro" id="IPR023827">
    <property type="entry name" value="Peptidase_S8_Asp-AS"/>
</dbReference>
<evidence type="ECO:0000259" key="8">
    <source>
        <dbReference type="Pfam" id="PF00082"/>
    </source>
</evidence>
<dbReference type="InterPro" id="IPR036852">
    <property type="entry name" value="Peptidase_S8/S53_dom_sf"/>
</dbReference>
<dbReference type="PROSITE" id="PS51892">
    <property type="entry name" value="SUBTILASE"/>
    <property type="match status" value="1"/>
</dbReference>
<dbReference type="SUPFAM" id="SSF52743">
    <property type="entry name" value="Subtilisin-like"/>
    <property type="match status" value="1"/>
</dbReference>
<dbReference type="Proteomes" id="UP000615446">
    <property type="component" value="Unassembled WGS sequence"/>
</dbReference>
<accession>A0A2Z6Q4G8</accession>
<feature type="active site" description="Charge relay system" evidence="5">
    <location>
        <position position="189"/>
    </location>
</feature>
<evidence type="ECO:0000313" key="10">
    <source>
        <dbReference type="EMBL" id="GES77938.1"/>
    </source>
</evidence>
<proteinExistence type="inferred from homology"/>
<dbReference type="InterPro" id="IPR000209">
    <property type="entry name" value="Peptidase_S8/S53_dom"/>
</dbReference>
<keyword evidence="7" id="KW-0732">Signal</keyword>
<feature type="active site" description="Charge relay system" evidence="5">
    <location>
        <position position="378"/>
    </location>
</feature>
<evidence type="ECO:0000256" key="6">
    <source>
        <dbReference type="RuleBase" id="RU003355"/>
    </source>
</evidence>
<dbReference type="EMBL" id="BLAL01000034">
    <property type="protein sequence ID" value="GES77938.1"/>
    <property type="molecule type" value="Genomic_DNA"/>
</dbReference>
<dbReference type="Proteomes" id="UP000247702">
    <property type="component" value="Unassembled WGS sequence"/>
</dbReference>
<dbReference type="PANTHER" id="PTHR43806:SF66">
    <property type="entry name" value="SERIN ENDOPEPTIDASE"/>
    <property type="match status" value="1"/>
</dbReference>
<keyword evidence="11" id="KW-1185">Reference proteome</keyword>
<dbReference type="EMBL" id="BEXD01000107">
    <property type="protein sequence ID" value="GBB84325.1"/>
    <property type="molecule type" value="Genomic_DNA"/>
</dbReference>
<keyword evidence="2 5" id="KW-0645">Protease</keyword>
<dbReference type="Gene3D" id="3.40.50.200">
    <property type="entry name" value="Peptidase S8/S53 domain"/>
    <property type="match status" value="1"/>
</dbReference>
<comment type="caution">
    <text evidence="9">The sequence shown here is derived from an EMBL/GenBank/DDBJ whole genome shotgun (WGS) entry which is preliminary data.</text>
</comment>
<dbReference type="CDD" id="cd04077">
    <property type="entry name" value="Peptidases_S8_PCSK9_ProteinaseK_like"/>
    <property type="match status" value="1"/>
</dbReference>
<dbReference type="OrthoDB" id="206201at2759"/>